<dbReference type="EMBL" id="JAULSV010000004">
    <property type="protein sequence ID" value="KAK0646793.1"/>
    <property type="molecule type" value="Genomic_DNA"/>
</dbReference>
<evidence type="ECO:0000313" key="4">
    <source>
        <dbReference type="Proteomes" id="UP001174936"/>
    </source>
</evidence>
<keyword evidence="4" id="KW-1185">Reference proteome</keyword>
<keyword evidence="1" id="KW-0812">Transmembrane</keyword>
<dbReference type="InterPro" id="IPR058257">
    <property type="entry name" value="CorA-like_dom"/>
</dbReference>
<evidence type="ECO:0000259" key="2">
    <source>
        <dbReference type="Pfam" id="PF26616"/>
    </source>
</evidence>
<protein>
    <recommendedName>
        <fullName evidence="2">CorA-like transporter domain-containing protein</fullName>
    </recommendedName>
</protein>
<gene>
    <name evidence="3" type="ORF">B0T16DRAFT_458677</name>
</gene>
<keyword evidence="1" id="KW-0472">Membrane</keyword>
<evidence type="ECO:0000313" key="3">
    <source>
        <dbReference type="EMBL" id="KAK0646793.1"/>
    </source>
</evidence>
<comment type="caution">
    <text evidence="3">The sequence shown here is derived from an EMBL/GenBank/DDBJ whole genome shotgun (WGS) entry which is preliminary data.</text>
</comment>
<sequence length="460" mass="50673">MARGVFDTCILPSALTPDNCDVFIRALEEAKPEIFSPGNTKIRLESSNANGGPGEQVSDVVADDEEVGRVLQKHLRYQGDTFIFLFQNHSWAPFNLSRAALRQIVTAVGPHPEFLRLFRGFGEPPSGYQTDFSGGYSSHTEVPCDTSSSPSCTSTEEEPRYSSGFMYTLRYMAANGRSQCPWSDRRIGVYHMRNAMRNASKSVWVVLQPTVAALELPRAVPAGSHQHDPTRLHVLLLRSILPAWTAYLTYLDTCENKHQAFTGSQDIQYYSDLLHNAILELKSNMEILAGLQRMGASHGGGNKASADHGLDTCVSQFRTNLSWAEDMLDRTKEASTLMALLHYSQRARELAFDTSNMNHVANATKADQDTMLLLARAAKKDSEIMKLIAFVSVVYLPCSLITALFSTGFVTVSLTGGATEAYDTRRALTQAAIYAVLAAALTILTGTVVYILRRRTAVRA</sequence>
<name>A0AA40CRG7_9PEZI</name>
<feature type="transmembrane region" description="Helical" evidence="1">
    <location>
        <begin position="387"/>
        <end position="411"/>
    </location>
</feature>
<organism evidence="3 4">
    <name type="scientific">Cercophora newfieldiana</name>
    <dbReference type="NCBI Taxonomy" id="92897"/>
    <lineage>
        <taxon>Eukaryota</taxon>
        <taxon>Fungi</taxon>
        <taxon>Dikarya</taxon>
        <taxon>Ascomycota</taxon>
        <taxon>Pezizomycotina</taxon>
        <taxon>Sordariomycetes</taxon>
        <taxon>Sordariomycetidae</taxon>
        <taxon>Sordariales</taxon>
        <taxon>Lasiosphaeriaceae</taxon>
        <taxon>Cercophora</taxon>
    </lineage>
</organism>
<dbReference type="Gene3D" id="1.20.58.340">
    <property type="entry name" value="Magnesium transport protein CorA, transmembrane region"/>
    <property type="match status" value="1"/>
</dbReference>
<evidence type="ECO:0000256" key="1">
    <source>
        <dbReference type="SAM" id="Phobius"/>
    </source>
</evidence>
<feature type="transmembrane region" description="Helical" evidence="1">
    <location>
        <begin position="431"/>
        <end position="452"/>
    </location>
</feature>
<keyword evidence="1" id="KW-1133">Transmembrane helix</keyword>
<dbReference type="Proteomes" id="UP001174936">
    <property type="component" value="Unassembled WGS sequence"/>
</dbReference>
<feature type="domain" description="CorA-like transporter" evidence="2">
    <location>
        <begin position="19"/>
        <end position="208"/>
    </location>
</feature>
<accession>A0AA40CRG7</accession>
<dbReference type="AlphaFoldDB" id="A0AA40CRG7"/>
<reference evidence="3" key="1">
    <citation type="submission" date="2023-06" db="EMBL/GenBank/DDBJ databases">
        <title>Genome-scale phylogeny and comparative genomics of the fungal order Sordariales.</title>
        <authorList>
            <consortium name="Lawrence Berkeley National Laboratory"/>
            <person name="Hensen N."/>
            <person name="Bonometti L."/>
            <person name="Westerberg I."/>
            <person name="Brannstrom I.O."/>
            <person name="Guillou S."/>
            <person name="Cros-Aarteil S."/>
            <person name="Calhoun S."/>
            <person name="Haridas S."/>
            <person name="Kuo A."/>
            <person name="Mondo S."/>
            <person name="Pangilinan J."/>
            <person name="Riley R."/>
            <person name="Labutti K."/>
            <person name="Andreopoulos B."/>
            <person name="Lipzen A."/>
            <person name="Chen C."/>
            <person name="Yanf M."/>
            <person name="Daum C."/>
            <person name="Ng V."/>
            <person name="Clum A."/>
            <person name="Steindorff A."/>
            <person name="Ohm R."/>
            <person name="Martin F."/>
            <person name="Silar P."/>
            <person name="Natvig D."/>
            <person name="Lalanne C."/>
            <person name="Gautier V."/>
            <person name="Ament-Velasquez S.L."/>
            <person name="Kruys A."/>
            <person name="Hutchinson M.I."/>
            <person name="Powell A.J."/>
            <person name="Barry K."/>
            <person name="Miller A.N."/>
            <person name="Grigoriev I.V."/>
            <person name="Debuchy R."/>
            <person name="Gladieux P."/>
            <person name="Thoren M.H."/>
            <person name="Johannesson H."/>
        </authorList>
    </citation>
    <scope>NUCLEOTIDE SEQUENCE</scope>
    <source>
        <strain evidence="3">SMH2532-1</strain>
    </source>
</reference>
<proteinExistence type="predicted"/>
<dbReference type="Pfam" id="PF26616">
    <property type="entry name" value="CorA-like"/>
    <property type="match status" value="1"/>
</dbReference>